<dbReference type="GO" id="GO:0005634">
    <property type="term" value="C:nucleus"/>
    <property type="evidence" value="ECO:0007669"/>
    <property type="project" value="TreeGrafter"/>
</dbReference>
<proteinExistence type="predicted"/>
<name>A0A7S4NMQ1_GUITH</name>
<dbReference type="InterPro" id="IPR011989">
    <property type="entry name" value="ARM-like"/>
</dbReference>
<dbReference type="SUPFAM" id="SSF48371">
    <property type="entry name" value="ARM repeat"/>
    <property type="match status" value="1"/>
</dbReference>
<dbReference type="InterPro" id="IPR000357">
    <property type="entry name" value="HEAT"/>
</dbReference>
<dbReference type="GO" id="GO:0019888">
    <property type="term" value="F:protein phosphatase regulator activity"/>
    <property type="evidence" value="ECO:0007669"/>
    <property type="project" value="TreeGrafter"/>
</dbReference>
<reference evidence="2" key="1">
    <citation type="submission" date="2021-01" db="EMBL/GenBank/DDBJ databases">
        <authorList>
            <person name="Corre E."/>
            <person name="Pelletier E."/>
            <person name="Niang G."/>
            <person name="Scheremetjew M."/>
            <person name="Finn R."/>
            <person name="Kale V."/>
            <person name="Holt S."/>
            <person name="Cochrane G."/>
            <person name="Meng A."/>
            <person name="Brown T."/>
            <person name="Cohen L."/>
        </authorList>
    </citation>
    <scope>NUCLEOTIDE SEQUENCE</scope>
    <source>
        <strain evidence="2">CCMP 2712</strain>
    </source>
</reference>
<dbReference type="AlphaFoldDB" id="A0A7S4NMQ1"/>
<accession>A0A7S4NMQ1</accession>
<evidence type="ECO:0000313" key="2">
    <source>
        <dbReference type="EMBL" id="CAE2295944.1"/>
    </source>
</evidence>
<dbReference type="Gene3D" id="1.25.10.10">
    <property type="entry name" value="Leucine-rich Repeat Variant"/>
    <property type="match status" value="2"/>
</dbReference>
<organism evidence="2">
    <name type="scientific">Guillardia theta</name>
    <name type="common">Cryptophyte</name>
    <name type="synonym">Cryptomonas phi</name>
    <dbReference type="NCBI Taxonomy" id="55529"/>
    <lineage>
        <taxon>Eukaryota</taxon>
        <taxon>Cryptophyceae</taxon>
        <taxon>Pyrenomonadales</taxon>
        <taxon>Geminigeraceae</taxon>
        <taxon>Guillardia</taxon>
    </lineage>
</organism>
<dbReference type="PANTHER" id="PTHR10648:SF4">
    <property type="entry name" value="PROTEIN PHOSPHATASE 2 (FORMERLY 2A), REGULATORY SUBUNIT A, BETA ISOFORM-RELATED"/>
    <property type="match status" value="1"/>
</dbReference>
<sequence>MGKYDLTQEEIVGILDILRIVVIPNIEGRMKTIKRIISEIKTSGVQEYKEYFDSPSRDLFFYENELEKRSIQLEASSKDIVILSRKLIEGKKNHADDTQRAKKLTTSLYHSASRSKLDSPSNKTKANAFDAEKVLSLLQSKKPSDKLVGIQAINHQLLVNWDSARIELFLQELFSCLSNVNSMVRKSSLDLIPDLFHNIPVIIRAYEEDQTLSQEEKTIIEQNILDQKILSKCLQSVDHHGLEMKQTLISLLGNIVWSKDLESLSRMHSFLEDPSPYVRKTTIISLAKIVFPEGCTETFHRTAQLQYDKEWLVRVELCTSLPKMAGLVADDSCKAAVKRSMEDDEDEEGFGMSHSYNVFEMDLDVAKSSPSVKSERTMKVRMYHPDKIDKDKMKKSLLDIIVRMLDDDSWNVRRAAVKVFATFAHKGKKTTETLFPLCEDPKLQVCKTTFECIPRTISQKTSEYNETVLALLTILVSNMKDSRSKDLKDLIVEKRKAEISDFALTCILQVAKKDNALVINEFVRILETNHNPVMIISVLEVWPKLISPSDNLNAMRPVLNLLCSNEEVVRKQVATICPMLLSNPPSSDIVSFLVVFLSHENISVRKAAIAVLQDISGLNGEELKSRRAQLQKIAFGSKETIEVLSGEGRLISDGLNEEEERMLSRHGNDFVAKGLVCEMIKGTSGLESSHWKRRILLLNQYGEVWLASMNHLLDPIQIIARNSDIVVTKLQFGSLFQSALRIDVADGNQTETYNLGFITREEFVAWLCDFIEIEKKNSRSNVRKRKDEHRRVDYNMTKYEENYYGKTEMALDQFITELMTPKLTSIGDRQSSDRMRILVERLNNLVTDKELFFRFADDSQRLNDRNLRNQNTITNFESAKMSITELIRMLKHFDLFGTYFSPKQVSEAWKIANSGEGPSEDHDNLQMDWEEFQVCIKTLGKQAGIDVQSEEDERFKNLQKYQITEVKNLLLQHWNDFQLFARYCAGTQKGAAKNLVQAIGKKRMKSMDFKEFIELCEHIKLFPRVMSKAKLAKHFETANSFVELRDEDRHEFSFEEYKYVMIQIARELGVKIIVNGRDLTAKLFIAEITDKT</sequence>
<dbReference type="EMBL" id="HBKN01017058">
    <property type="protein sequence ID" value="CAE2295944.1"/>
    <property type="molecule type" value="Transcribed_RNA"/>
</dbReference>
<dbReference type="GO" id="GO:0000159">
    <property type="term" value="C:protein phosphatase type 2A complex"/>
    <property type="evidence" value="ECO:0007669"/>
    <property type="project" value="TreeGrafter"/>
</dbReference>
<keyword evidence="1" id="KW-0677">Repeat</keyword>
<dbReference type="PANTHER" id="PTHR10648">
    <property type="entry name" value="SERINE/THREONINE-PROTEIN PHOSPHATASE PP2A 65 KDA REGULATORY SUBUNIT"/>
    <property type="match status" value="1"/>
</dbReference>
<dbReference type="GO" id="GO:0005829">
    <property type="term" value="C:cytosol"/>
    <property type="evidence" value="ECO:0007669"/>
    <property type="project" value="TreeGrafter"/>
</dbReference>
<evidence type="ECO:0000256" key="1">
    <source>
        <dbReference type="ARBA" id="ARBA00022737"/>
    </source>
</evidence>
<dbReference type="InterPro" id="IPR051023">
    <property type="entry name" value="PP2A_Regulatory_Subunit_A"/>
</dbReference>
<gene>
    <name evidence="2" type="ORF">GTHE00462_LOCUS13440</name>
</gene>
<dbReference type="InterPro" id="IPR016024">
    <property type="entry name" value="ARM-type_fold"/>
</dbReference>
<protein>
    <submittedName>
        <fullName evidence="2">Uncharacterized protein</fullName>
    </submittedName>
</protein>
<dbReference type="Pfam" id="PF02985">
    <property type="entry name" value="HEAT"/>
    <property type="match status" value="1"/>
</dbReference>